<feature type="non-terminal residue" evidence="2">
    <location>
        <position position="1"/>
    </location>
</feature>
<evidence type="ECO:0000259" key="1">
    <source>
        <dbReference type="SMART" id="SM00198"/>
    </source>
</evidence>
<protein>
    <recommendedName>
        <fullName evidence="1">SCP domain-containing protein</fullName>
    </recommendedName>
</protein>
<keyword evidence="3" id="KW-1185">Reference proteome</keyword>
<dbReference type="AlphaFoldDB" id="A7SX85"/>
<dbReference type="PRINTS" id="PR00838">
    <property type="entry name" value="V5ALLERGEN"/>
</dbReference>
<dbReference type="FunFam" id="3.40.33.10:FF:000010">
    <property type="entry name" value="Predicted protein"/>
    <property type="match status" value="1"/>
</dbReference>
<name>A7SX85_NEMVE</name>
<dbReference type="OrthoDB" id="5967787at2759"/>
<dbReference type="InterPro" id="IPR035940">
    <property type="entry name" value="CAP_sf"/>
</dbReference>
<evidence type="ECO:0000313" key="3">
    <source>
        <dbReference type="Proteomes" id="UP000001593"/>
    </source>
</evidence>
<dbReference type="FunCoup" id="A7SX85">
    <property type="interactions" value="11"/>
</dbReference>
<dbReference type="KEGG" id="nve:5502610"/>
<feature type="non-terminal residue" evidence="2">
    <location>
        <position position="141"/>
    </location>
</feature>
<dbReference type="CDD" id="cd05382">
    <property type="entry name" value="CAP_GAPR1-like"/>
    <property type="match status" value="1"/>
</dbReference>
<reference evidence="2 3" key="1">
    <citation type="journal article" date="2007" name="Science">
        <title>Sea anemone genome reveals ancestral eumetazoan gene repertoire and genomic organization.</title>
        <authorList>
            <person name="Putnam N.H."/>
            <person name="Srivastava M."/>
            <person name="Hellsten U."/>
            <person name="Dirks B."/>
            <person name="Chapman J."/>
            <person name="Salamov A."/>
            <person name="Terry A."/>
            <person name="Shapiro H."/>
            <person name="Lindquist E."/>
            <person name="Kapitonov V.V."/>
            <person name="Jurka J."/>
            <person name="Genikhovich G."/>
            <person name="Grigoriev I.V."/>
            <person name="Lucas S.M."/>
            <person name="Steele R.E."/>
            <person name="Finnerty J.R."/>
            <person name="Technau U."/>
            <person name="Martindale M.Q."/>
            <person name="Rokhsar D.S."/>
        </authorList>
    </citation>
    <scope>NUCLEOTIDE SEQUENCE [LARGE SCALE GENOMIC DNA]</scope>
    <source>
        <strain evidence="3">CH2 X CH6</strain>
    </source>
</reference>
<dbReference type="eggNOG" id="KOG3017">
    <property type="taxonomic scope" value="Eukaryota"/>
</dbReference>
<dbReference type="Gene3D" id="3.40.33.10">
    <property type="entry name" value="CAP"/>
    <property type="match status" value="1"/>
</dbReference>
<dbReference type="PhylomeDB" id="A7SX85"/>
<dbReference type="Proteomes" id="UP000001593">
    <property type="component" value="Unassembled WGS sequence"/>
</dbReference>
<dbReference type="PANTHER" id="PTHR10334">
    <property type="entry name" value="CYSTEINE-RICH SECRETORY PROTEIN-RELATED"/>
    <property type="match status" value="1"/>
</dbReference>
<sequence>EELQKQCLDAHNEFRTRHGAGKLAWSGELASEAQKWANHLASIDQMERDPLTNGGENIFYMYGGNPREACERAVRNWYQEVKNYDFKNPHSDPSTSHFSQLVWKGTKKLGVGEAQSKSGNFFLVARYHPKGNMEGAFNDNV</sequence>
<organism evidence="2 3">
    <name type="scientific">Nematostella vectensis</name>
    <name type="common">Starlet sea anemone</name>
    <dbReference type="NCBI Taxonomy" id="45351"/>
    <lineage>
        <taxon>Eukaryota</taxon>
        <taxon>Metazoa</taxon>
        <taxon>Cnidaria</taxon>
        <taxon>Anthozoa</taxon>
        <taxon>Hexacorallia</taxon>
        <taxon>Actiniaria</taxon>
        <taxon>Edwardsiidae</taxon>
        <taxon>Nematostella</taxon>
    </lineage>
</organism>
<dbReference type="PRINTS" id="PR00837">
    <property type="entry name" value="V5TPXLIKE"/>
</dbReference>
<gene>
    <name evidence="2" type="ORF">NEMVEDRAFT_v1g136469</name>
</gene>
<dbReference type="Pfam" id="PF00188">
    <property type="entry name" value="CAP"/>
    <property type="match status" value="1"/>
</dbReference>
<accession>A7SX85</accession>
<dbReference type="SUPFAM" id="SSF55797">
    <property type="entry name" value="PR-1-like"/>
    <property type="match status" value="1"/>
</dbReference>
<dbReference type="HOGENOM" id="CLU_035730_9_3_1"/>
<feature type="domain" description="SCP" evidence="1">
    <location>
        <begin position="2"/>
        <end position="135"/>
    </location>
</feature>
<dbReference type="InterPro" id="IPR014044">
    <property type="entry name" value="CAP_dom"/>
</dbReference>
<proteinExistence type="predicted"/>
<dbReference type="OMA" id="CAWNKVC"/>
<dbReference type="InterPro" id="IPR002413">
    <property type="entry name" value="V5_allergen-like"/>
</dbReference>
<dbReference type="InterPro" id="IPR034113">
    <property type="entry name" value="SCP_GAPR1-like"/>
</dbReference>
<evidence type="ECO:0000313" key="2">
    <source>
        <dbReference type="EMBL" id="EDO31682.1"/>
    </source>
</evidence>
<dbReference type="InterPro" id="IPR001283">
    <property type="entry name" value="CRISP-related"/>
</dbReference>
<dbReference type="InParanoid" id="A7SX85"/>
<dbReference type="EMBL" id="DS469881">
    <property type="protein sequence ID" value="EDO31682.1"/>
    <property type="molecule type" value="Genomic_DNA"/>
</dbReference>
<dbReference type="SMART" id="SM00198">
    <property type="entry name" value="SCP"/>
    <property type="match status" value="1"/>
</dbReference>
<dbReference type="GO" id="GO:0005615">
    <property type="term" value="C:extracellular space"/>
    <property type="evidence" value="ECO:0000318"/>
    <property type="project" value="GO_Central"/>
</dbReference>